<evidence type="ECO:0000256" key="1">
    <source>
        <dbReference type="SAM" id="MobiDB-lite"/>
    </source>
</evidence>
<dbReference type="Proteomes" id="UP000821866">
    <property type="component" value="Chromosome 7"/>
</dbReference>
<comment type="caution">
    <text evidence="2">The sequence shown here is derived from an EMBL/GenBank/DDBJ whole genome shotgun (WGS) entry which is preliminary data.</text>
</comment>
<reference evidence="2" key="1">
    <citation type="journal article" date="2020" name="Cell">
        <title>Large-Scale Comparative Analyses of Tick Genomes Elucidate Their Genetic Diversity and Vector Capacities.</title>
        <authorList>
            <consortium name="Tick Genome and Microbiome Consortium (TIGMIC)"/>
            <person name="Jia N."/>
            <person name="Wang J."/>
            <person name="Shi W."/>
            <person name="Du L."/>
            <person name="Sun Y."/>
            <person name="Zhan W."/>
            <person name="Jiang J.F."/>
            <person name="Wang Q."/>
            <person name="Zhang B."/>
            <person name="Ji P."/>
            <person name="Bell-Sakyi L."/>
            <person name="Cui X.M."/>
            <person name="Yuan T.T."/>
            <person name="Jiang B.G."/>
            <person name="Yang W.F."/>
            <person name="Lam T.T."/>
            <person name="Chang Q.C."/>
            <person name="Ding S.J."/>
            <person name="Wang X.J."/>
            <person name="Zhu J.G."/>
            <person name="Ruan X.D."/>
            <person name="Zhao L."/>
            <person name="Wei J.T."/>
            <person name="Ye R.Z."/>
            <person name="Que T.C."/>
            <person name="Du C.H."/>
            <person name="Zhou Y.H."/>
            <person name="Cheng J.X."/>
            <person name="Dai P.F."/>
            <person name="Guo W.B."/>
            <person name="Han X.H."/>
            <person name="Huang E.J."/>
            <person name="Li L.F."/>
            <person name="Wei W."/>
            <person name="Gao Y.C."/>
            <person name="Liu J.Z."/>
            <person name="Shao H.Z."/>
            <person name="Wang X."/>
            <person name="Wang C.C."/>
            <person name="Yang T.C."/>
            <person name="Huo Q.B."/>
            <person name="Li W."/>
            <person name="Chen H.Y."/>
            <person name="Chen S.E."/>
            <person name="Zhou L.G."/>
            <person name="Ni X.B."/>
            <person name="Tian J.H."/>
            <person name="Sheng Y."/>
            <person name="Liu T."/>
            <person name="Pan Y.S."/>
            <person name="Xia L.Y."/>
            <person name="Li J."/>
            <person name="Zhao F."/>
            <person name="Cao W.C."/>
        </authorList>
    </citation>
    <scope>NUCLEOTIDE SEQUENCE</scope>
    <source>
        <strain evidence="2">Rmic-2018</strain>
    </source>
</reference>
<organism evidence="2 3">
    <name type="scientific">Rhipicephalus microplus</name>
    <name type="common">Cattle tick</name>
    <name type="synonym">Boophilus microplus</name>
    <dbReference type="NCBI Taxonomy" id="6941"/>
    <lineage>
        <taxon>Eukaryota</taxon>
        <taxon>Metazoa</taxon>
        <taxon>Ecdysozoa</taxon>
        <taxon>Arthropoda</taxon>
        <taxon>Chelicerata</taxon>
        <taxon>Arachnida</taxon>
        <taxon>Acari</taxon>
        <taxon>Parasitiformes</taxon>
        <taxon>Ixodida</taxon>
        <taxon>Ixodoidea</taxon>
        <taxon>Ixodidae</taxon>
        <taxon>Rhipicephalinae</taxon>
        <taxon>Rhipicephalus</taxon>
        <taxon>Boophilus</taxon>
    </lineage>
</organism>
<reference evidence="2" key="2">
    <citation type="submission" date="2021-09" db="EMBL/GenBank/DDBJ databases">
        <authorList>
            <person name="Jia N."/>
            <person name="Wang J."/>
            <person name="Shi W."/>
            <person name="Du L."/>
            <person name="Sun Y."/>
            <person name="Zhan W."/>
            <person name="Jiang J."/>
            <person name="Wang Q."/>
            <person name="Zhang B."/>
            <person name="Ji P."/>
            <person name="Sakyi L.B."/>
            <person name="Cui X."/>
            <person name="Yuan T."/>
            <person name="Jiang B."/>
            <person name="Yang W."/>
            <person name="Lam T.T.-Y."/>
            <person name="Chang Q."/>
            <person name="Ding S."/>
            <person name="Wang X."/>
            <person name="Zhu J."/>
            <person name="Ruan X."/>
            <person name="Zhao L."/>
            <person name="Wei J."/>
            <person name="Que T."/>
            <person name="Du C."/>
            <person name="Cheng J."/>
            <person name="Dai P."/>
            <person name="Han X."/>
            <person name="Huang E."/>
            <person name="Gao Y."/>
            <person name="Liu J."/>
            <person name="Shao H."/>
            <person name="Ye R."/>
            <person name="Li L."/>
            <person name="Wei W."/>
            <person name="Wang X."/>
            <person name="Wang C."/>
            <person name="Huo Q."/>
            <person name="Li W."/>
            <person name="Guo W."/>
            <person name="Chen H."/>
            <person name="Chen S."/>
            <person name="Zhou L."/>
            <person name="Zhou L."/>
            <person name="Ni X."/>
            <person name="Tian J."/>
            <person name="Zhou Y."/>
            <person name="Sheng Y."/>
            <person name="Liu T."/>
            <person name="Pan Y."/>
            <person name="Xia L."/>
            <person name="Li J."/>
            <person name="Zhao F."/>
            <person name="Cao W."/>
        </authorList>
    </citation>
    <scope>NUCLEOTIDE SEQUENCE</scope>
    <source>
        <strain evidence="2">Rmic-2018</strain>
        <tissue evidence="2">Larvae</tissue>
    </source>
</reference>
<sequence>MAKLRFATILSPRDHYSNLPLECSSSRRASKPSQRERLAAPCSHVTHGPFVRAKMAVVPEQPYNGSVPPLNSPPASYEQDDRVALSGEEYQDLTGRLNEFQLREQTLLDRICTMNGNCSPDHGGDTDTEDAPIRASPLTSQQTAGDSTKDVPKSPMKSVVRAFLPNQQRTTKPFIRQALIYWQKSLAHMLRQIVMVPRRRLPFGSSCVQPAPRVWACATQAVI</sequence>
<feature type="compositionally biased region" description="Polar residues" evidence="1">
    <location>
        <begin position="137"/>
        <end position="146"/>
    </location>
</feature>
<keyword evidence="3" id="KW-1185">Reference proteome</keyword>
<name>A0A9J6DGG5_RHIMP</name>
<dbReference type="EMBL" id="JABSTU010000009">
    <property type="protein sequence ID" value="KAH8021081.1"/>
    <property type="molecule type" value="Genomic_DNA"/>
</dbReference>
<dbReference type="VEuPathDB" id="VectorBase:LOC119174096"/>
<evidence type="ECO:0000313" key="2">
    <source>
        <dbReference type="EMBL" id="KAH8021081.1"/>
    </source>
</evidence>
<feature type="region of interest" description="Disordered" evidence="1">
    <location>
        <begin position="119"/>
        <end position="154"/>
    </location>
</feature>
<proteinExistence type="predicted"/>
<accession>A0A9J6DGG5</accession>
<gene>
    <name evidence="2" type="ORF">HPB51_012365</name>
</gene>
<dbReference type="AlphaFoldDB" id="A0A9J6DGG5"/>
<evidence type="ECO:0000313" key="3">
    <source>
        <dbReference type="Proteomes" id="UP000821866"/>
    </source>
</evidence>
<protein>
    <submittedName>
        <fullName evidence="2">Uncharacterized protein</fullName>
    </submittedName>
</protein>